<dbReference type="Gene3D" id="3.40.640.10">
    <property type="entry name" value="Type I PLP-dependent aspartate aminotransferase-like (Major domain)"/>
    <property type="match status" value="1"/>
</dbReference>
<dbReference type="Proteomes" id="UP000308054">
    <property type="component" value="Unassembled WGS sequence"/>
</dbReference>
<keyword evidence="5" id="KW-0963">Cytoplasm</keyword>
<dbReference type="OrthoDB" id="9772439at2"/>
<gene>
    <name evidence="13" type="ORF">E5163_14530</name>
</gene>
<comment type="similarity">
    <text evidence="3">Belongs to the class-V pyridoxal-phosphate-dependent aminotransferase family. SerC subfamily.</text>
</comment>
<evidence type="ECO:0000256" key="4">
    <source>
        <dbReference type="ARBA" id="ARBA00013030"/>
    </source>
</evidence>
<dbReference type="NCBIfam" id="TIGR01365">
    <property type="entry name" value="serC_2"/>
    <property type="match status" value="1"/>
</dbReference>
<comment type="caution">
    <text evidence="13">The sequence shown here is derived from an EMBL/GenBank/DDBJ whole genome shotgun (WGS) entry which is preliminary data.</text>
</comment>
<keyword evidence="6 13" id="KW-0032">Aminotransferase</keyword>
<comment type="pathway">
    <text evidence="2">Amino-acid biosynthesis; L-serine biosynthesis; L-serine from 3-phospho-D-glycerate: step 2/3.</text>
</comment>
<dbReference type="AlphaFoldDB" id="A0A4S2GX56"/>
<evidence type="ECO:0000256" key="3">
    <source>
        <dbReference type="ARBA" id="ARBA00006904"/>
    </source>
</evidence>
<dbReference type="InterPro" id="IPR015421">
    <property type="entry name" value="PyrdxlP-dep_Trfase_major"/>
</dbReference>
<dbReference type="InterPro" id="IPR006271">
    <property type="entry name" value="Pser_aminoTfrase_methanosarc"/>
</dbReference>
<dbReference type="InterPro" id="IPR022278">
    <property type="entry name" value="Pser_aminoTfrase"/>
</dbReference>
<dbReference type="PANTHER" id="PTHR21152">
    <property type="entry name" value="AMINOTRANSFERASE CLASS V"/>
    <property type="match status" value="1"/>
</dbReference>
<comment type="cofactor">
    <cofactor evidence="1">
        <name>pyridoxal 5'-phosphate</name>
        <dbReference type="ChEBI" id="CHEBI:597326"/>
    </cofactor>
</comment>
<evidence type="ECO:0000256" key="6">
    <source>
        <dbReference type="ARBA" id="ARBA00022576"/>
    </source>
</evidence>
<evidence type="ECO:0000256" key="7">
    <source>
        <dbReference type="ARBA" id="ARBA00022605"/>
    </source>
</evidence>
<feature type="region of interest" description="Disordered" evidence="12">
    <location>
        <begin position="1"/>
        <end position="38"/>
    </location>
</feature>
<keyword evidence="7" id="KW-0028">Amino-acid biosynthesis</keyword>
<dbReference type="PIRSF" id="PIRSF000525">
    <property type="entry name" value="SerC"/>
    <property type="match status" value="1"/>
</dbReference>
<accession>A0A4S2GX56</accession>
<dbReference type="GO" id="GO:0008453">
    <property type="term" value="F:alanine-glyoxylate transaminase activity"/>
    <property type="evidence" value="ECO:0007669"/>
    <property type="project" value="TreeGrafter"/>
</dbReference>
<evidence type="ECO:0000313" key="14">
    <source>
        <dbReference type="Proteomes" id="UP000308054"/>
    </source>
</evidence>
<dbReference type="EC" id="2.6.1.52" evidence="4"/>
<keyword evidence="14" id="KW-1185">Reference proteome</keyword>
<dbReference type="PANTHER" id="PTHR21152:SF40">
    <property type="entry name" value="ALANINE--GLYOXYLATE AMINOTRANSFERASE"/>
    <property type="match status" value="1"/>
</dbReference>
<dbReference type="RefSeq" id="WP_135997251.1">
    <property type="nucleotide sequence ID" value="NZ_CP071057.1"/>
</dbReference>
<sequence>MTQKPSTRPADPRFSSGPTKKRPGWEPAALAGAPLGRTHRGGIPKARLAEALERTAAVLEIPDDYRVILTPASDTGALEGAMWSMLGARGVDVFACDEFGKRWLTDAKQELKLSDLRTFWADYGSAPDYRQADFDRDVIFTWNATASGVRIPDGDWIAPDRTGLTICDATSAAFAMDLPWDKLDVTTFSWQKCMGGEAQHGIAVLSPRARERLRDHRPSWPVPRVLQWFEAGEEDSKMFEGSTINTPSLLCTEDYIDALKWAEREGGVGRLVARTDANYAALAQWADGADWIDFLAADRAIRSHTSVTLKFSGADLSGRTEEERWAVSRAMGALLDLEGAAFDIIPHPKAPAGLRIWCGPTVDADDLAALGPWLDWAYGEALAGAGA</sequence>
<dbReference type="GO" id="GO:0006564">
    <property type="term" value="P:L-serine biosynthetic process"/>
    <property type="evidence" value="ECO:0007669"/>
    <property type="project" value="UniProtKB-KW"/>
</dbReference>
<dbReference type="GO" id="GO:0004648">
    <property type="term" value="F:O-phospho-L-serine:2-oxoglutarate aminotransferase activity"/>
    <property type="evidence" value="ECO:0007669"/>
    <property type="project" value="UniProtKB-EC"/>
</dbReference>
<name>A0A4S2GX56_9PROT</name>
<evidence type="ECO:0000256" key="2">
    <source>
        <dbReference type="ARBA" id="ARBA00005099"/>
    </source>
</evidence>
<dbReference type="EMBL" id="SRXW01000005">
    <property type="protein sequence ID" value="TGY87646.1"/>
    <property type="molecule type" value="Genomic_DNA"/>
</dbReference>
<evidence type="ECO:0000256" key="1">
    <source>
        <dbReference type="ARBA" id="ARBA00001933"/>
    </source>
</evidence>
<proteinExistence type="inferred from homology"/>
<evidence type="ECO:0000256" key="12">
    <source>
        <dbReference type="SAM" id="MobiDB-lite"/>
    </source>
</evidence>
<dbReference type="NCBIfam" id="NF002841">
    <property type="entry name" value="PRK03080.1-2"/>
    <property type="match status" value="1"/>
</dbReference>
<dbReference type="InterPro" id="IPR015424">
    <property type="entry name" value="PyrdxlP-dep_Trfase"/>
</dbReference>
<dbReference type="UniPathway" id="UPA00135">
    <property type="reaction ID" value="UER00197"/>
</dbReference>
<dbReference type="GO" id="GO:0019265">
    <property type="term" value="P:glycine biosynthetic process, by transamination of glyoxylate"/>
    <property type="evidence" value="ECO:0007669"/>
    <property type="project" value="TreeGrafter"/>
</dbReference>
<evidence type="ECO:0000256" key="10">
    <source>
        <dbReference type="ARBA" id="ARBA00023299"/>
    </source>
</evidence>
<dbReference type="InterPro" id="IPR015422">
    <property type="entry name" value="PyrdxlP-dep_Trfase_small"/>
</dbReference>
<evidence type="ECO:0000256" key="9">
    <source>
        <dbReference type="ARBA" id="ARBA00022898"/>
    </source>
</evidence>
<protein>
    <recommendedName>
        <fullName evidence="4">phosphoserine transaminase</fullName>
        <ecNumber evidence="4">2.6.1.52</ecNumber>
    </recommendedName>
</protein>
<keyword evidence="8 13" id="KW-0808">Transferase</keyword>
<dbReference type="CDD" id="cd01494">
    <property type="entry name" value="AAT_I"/>
    <property type="match status" value="1"/>
</dbReference>
<organism evidence="13 14">
    <name type="scientific">Marinicauda algicola</name>
    <dbReference type="NCBI Taxonomy" id="2029849"/>
    <lineage>
        <taxon>Bacteria</taxon>
        <taxon>Pseudomonadati</taxon>
        <taxon>Pseudomonadota</taxon>
        <taxon>Alphaproteobacteria</taxon>
        <taxon>Maricaulales</taxon>
        <taxon>Maricaulaceae</taxon>
        <taxon>Marinicauda</taxon>
    </lineage>
</organism>
<evidence type="ECO:0000256" key="11">
    <source>
        <dbReference type="ARBA" id="ARBA00049007"/>
    </source>
</evidence>
<dbReference type="Gene3D" id="3.90.1150.10">
    <property type="entry name" value="Aspartate Aminotransferase, domain 1"/>
    <property type="match status" value="1"/>
</dbReference>
<reference evidence="13 14" key="1">
    <citation type="journal article" date="2017" name="Int. J. Syst. Evol. Microbiol.">
        <title>Marinicauda algicola sp. nov., isolated from a marine red alga Rhodosorus marinus.</title>
        <authorList>
            <person name="Jeong S.E."/>
            <person name="Jeon S.H."/>
            <person name="Chun B.H."/>
            <person name="Kim D.W."/>
            <person name="Jeon C.O."/>
        </authorList>
    </citation>
    <scope>NUCLEOTIDE SEQUENCE [LARGE SCALE GENOMIC DNA]</scope>
    <source>
        <strain evidence="13 14">JCM 31718</strain>
    </source>
</reference>
<dbReference type="SUPFAM" id="SSF53383">
    <property type="entry name" value="PLP-dependent transferases"/>
    <property type="match status" value="1"/>
</dbReference>
<keyword evidence="10" id="KW-0718">Serine biosynthesis</keyword>
<evidence type="ECO:0000313" key="13">
    <source>
        <dbReference type="EMBL" id="TGY87646.1"/>
    </source>
</evidence>
<comment type="catalytic activity">
    <reaction evidence="11">
        <text>O-phospho-L-serine + 2-oxoglutarate = 3-phosphooxypyruvate + L-glutamate</text>
        <dbReference type="Rhea" id="RHEA:14329"/>
        <dbReference type="ChEBI" id="CHEBI:16810"/>
        <dbReference type="ChEBI" id="CHEBI:18110"/>
        <dbReference type="ChEBI" id="CHEBI:29985"/>
        <dbReference type="ChEBI" id="CHEBI:57524"/>
        <dbReference type="EC" id="2.6.1.52"/>
    </reaction>
</comment>
<dbReference type="GO" id="GO:0004760">
    <property type="term" value="F:L-serine-pyruvate transaminase activity"/>
    <property type="evidence" value="ECO:0007669"/>
    <property type="project" value="TreeGrafter"/>
</dbReference>
<evidence type="ECO:0000256" key="5">
    <source>
        <dbReference type="ARBA" id="ARBA00022490"/>
    </source>
</evidence>
<keyword evidence="9" id="KW-0663">Pyridoxal phosphate</keyword>
<evidence type="ECO:0000256" key="8">
    <source>
        <dbReference type="ARBA" id="ARBA00022679"/>
    </source>
</evidence>